<feature type="transmembrane region" description="Helical" evidence="2">
    <location>
        <begin position="117"/>
        <end position="136"/>
    </location>
</feature>
<feature type="compositionally biased region" description="Low complexity" evidence="1">
    <location>
        <begin position="51"/>
        <end position="63"/>
    </location>
</feature>
<proteinExistence type="predicted"/>
<evidence type="ECO:0000256" key="1">
    <source>
        <dbReference type="SAM" id="MobiDB-lite"/>
    </source>
</evidence>
<feature type="domain" description="DUF1616" evidence="3">
    <location>
        <begin position="3"/>
        <end position="328"/>
    </location>
</feature>
<evidence type="ECO:0000313" key="4">
    <source>
        <dbReference type="EMBL" id="SDY96919.1"/>
    </source>
</evidence>
<name>A0A1H3P955_9EURY</name>
<dbReference type="InterPro" id="IPR011674">
    <property type="entry name" value="DUF1616"/>
</dbReference>
<accession>A0A1H3P955</accession>
<protein>
    <submittedName>
        <fullName evidence="4">Uncharacterized membrane protein</fullName>
    </submittedName>
</protein>
<sequence length="333" mass="36779">MYLCVTIAAIFLPGIRDTPIRVVLGLPFVLFIPGYAFIAALFPESNTSATDAAADADPSPNEAQSSDRDVESVTTAIKAESGGIDGIERVALSFGTSIAIVPLIGLVLNFTPWGIRLIPIVVSLTGVTFLLTFIAYHRRAALPDAYRFRVPYRSWIQAARREFLEPDDRADMVLNVLLVCSVLLAVSSVGYAVAVPQTGESFSELYLLTETDDGELVADNYPQNFTANQERSLTVGIGNQEHTTESYTVIVLLQRVNVSNNSTTVLDQQQLQRFHADLEHNETWHHQHTIAPPMTGEDLRLTYLLYKDDPPSQPSTDNAYREVHLWITVSEPS</sequence>
<feature type="transmembrane region" description="Helical" evidence="2">
    <location>
        <begin position="172"/>
        <end position="194"/>
    </location>
</feature>
<dbReference type="InterPro" id="IPR014495">
    <property type="entry name" value="UCP018671"/>
</dbReference>
<dbReference type="Pfam" id="PF07760">
    <property type="entry name" value="DUF1616"/>
    <property type="match status" value="1"/>
</dbReference>
<gene>
    <name evidence="4" type="ORF">SAMN05216564_12021</name>
</gene>
<dbReference type="AlphaFoldDB" id="A0A1H3P955"/>
<feature type="region of interest" description="Disordered" evidence="1">
    <location>
        <begin position="51"/>
        <end position="70"/>
    </location>
</feature>
<keyword evidence="2" id="KW-0472">Membrane</keyword>
<evidence type="ECO:0000313" key="5">
    <source>
        <dbReference type="Proteomes" id="UP000199079"/>
    </source>
</evidence>
<organism evidence="4 5">
    <name type="scientific">Halopenitus persicus</name>
    <dbReference type="NCBI Taxonomy" id="1048396"/>
    <lineage>
        <taxon>Archaea</taxon>
        <taxon>Methanobacteriati</taxon>
        <taxon>Methanobacteriota</taxon>
        <taxon>Stenosarchaea group</taxon>
        <taxon>Halobacteria</taxon>
        <taxon>Halobacteriales</taxon>
        <taxon>Haloferacaceae</taxon>
        <taxon>Halopenitus</taxon>
    </lineage>
</organism>
<evidence type="ECO:0000259" key="3">
    <source>
        <dbReference type="Pfam" id="PF07760"/>
    </source>
</evidence>
<keyword evidence="2" id="KW-1133">Transmembrane helix</keyword>
<keyword evidence="2" id="KW-0812">Transmembrane</keyword>
<evidence type="ECO:0000256" key="2">
    <source>
        <dbReference type="SAM" id="Phobius"/>
    </source>
</evidence>
<keyword evidence="5" id="KW-1185">Reference proteome</keyword>
<reference evidence="5" key="1">
    <citation type="submission" date="2016-10" db="EMBL/GenBank/DDBJ databases">
        <authorList>
            <person name="Varghese N."/>
            <person name="Submissions S."/>
        </authorList>
    </citation>
    <scope>NUCLEOTIDE SEQUENCE [LARGE SCALE GENOMIC DNA]</scope>
    <source>
        <strain evidence="5">DC30,IBRC 10041,KCTC 4046</strain>
    </source>
</reference>
<feature type="transmembrane region" description="Helical" evidence="2">
    <location>
        <begin position="22"/>
        <end position="42"/>
    </location>
</feature>
<dbReference type="Proteomes" id="UP000199079">
    <property type="component" value="Unassembled WGS sequence"/>
</dbReference>
<dbReference type="EMBL" id="FNPC01000020">
    <property type="protein sequence ID" value="SDY96919.1"/>
    <property type="molecule type" value="Genomic_DNA"/>
</dbReference>
<dbReference type="PIRSF" id="PIRSF018671">
    <property type="entry name" value="UCP018671"/>
    <property type="match status" value="1"/>
</dbReference>